<evidence type="ECO:0000313" key="1">
    <source>
        <dbReference type="EMBL" id="TCQ71200.1"/>
    </source>
</evidence>
<organism evidence="1 2">
    <name type="scientific">Raoultella ornithinolytica</name>
    <name type="common">Klebsiella ornithinolytica</name>
    <dbReference type="NCBI Taxonomy" id="54291"/>
    <lineage>
        <taxon>Bacteria</taxon>
        <taxon>Pseudomonadati</taxon>
        <taxon>Pseudomonadota</taxon>
        <taxon>Gammaproteobacteria</taxon>
        <taxon>Enterobacterales</taxon>
        <taxon>Enterobacteriaceae</taxon>
        <taxon>Klebsiella/Raoultella group</taxon>
        <taxon>Raoultella</taxon>
    </lineage>
</organism>
<dbReference type="Proteomes" id="UP000295263">
    <property type="component" value="Unassembled WGS sequence"/>
</dbReference>
<comment type="caution">
    <text evidence="1">The sequence shown here is derived from an EMBL/GenBank/DDBJ whole genome shotgun (WGS) entry which is preliminary data.</text>
</comment>
<dbReference type="InterPro" id="IPR000415">
    <property type="entry name" value="Nitroreductase-like"/>
</dbReference>
<protein>
    <submittedName>
        <fullName evidence="1">SagB-type dehydrogenase family enzyme</fullName>
    </submittedName>
</protein>
<sequence>MKWDMNWTDLGNPFPRIQPLTYRPIEWPIEEVFFLPPPLEGNLLPPMRSVIDSRRTRREFGSLDHYLLSEWLWLVAREMVAGHSRLGFALTQRPAPSAGAIHPIHIVLSLPEMDGWQLYLPDKHALALLSQPNQTRDVVRNELLPVLDIQSGIVIRLIAEPGMTAAKYENADSLVWRDAGVLTGQMALVAEAFACNFCPLGITGNEWCASLKLKDCLAGVGLAVLGSR</sequence>
<dbReference type="Gene3D" id="3.40.109.10">
    <property type="entry name" value="NADH Oxidase"/>
    <property type="match status" value="1"/>
</dbReference>
<evidence type="ECO:0000313" key="2">
    <source>
        <dbReference type="Proteomes" id="UP000295263"/>
    </source>
</evidence>
<gene>
    <name evidence="1" type="ORF">EC841_108213</name>
</gene>
<proteinExistence type="predicted"/>
<accession>A0ABD7QEM2</accession>
<reference evidence="1 2" key="1">
    <citation type="submission" date="2019-03" db="EMBL/GenBank/DDBJ databases">
        <title>Genomic analyses of the natural microbiome of Caenorhabditis elegans.</title>
        <authorList>
            <person name="Samuel B."/>
        </authorList>
    </citation>
    <scope>NUCLEOTIDE SEQUENCE [LARGE SCALE GENOMIC DNA]</scope>
    <source>
        <strain evidence="1 2">JUb54</strain>
    </source>
</reference>
<name>A0ABD7QEM2_RAOOR</name>
<dbReference type="AlphaFoldDB" id="A0ABD7QEM2"/>
<dbReference type="EMBL" id="SLYQ01000008">
    <property type="protein sequence ID" value="TCQ71200.1"/>
    <property type="molecule type" value="Genomic_DNA"/>
</dbReference>